<evidence type="ECO:0000313" key="2">
    <source>
        <dbReference type="EMBL" id="EFX75406.1"/>
    </source>
</evidence>
<dbReference type="Proteomes" id="UP000000305">
    <property type="component" value="Unassembled WGS sequence"/>
</dbReference>
<feature type="signal peptide" evidence="1">
    <location>
        <begin position="1"/>
        <end position="18"/>
    </location>
</feature>
<evidence type="ECO:0000256" key="1">
    <source>
        <dbReference type="SAM" id="SignalP"/>
    </source>
</evidence>
<dbReference type="HOGENOM" id="CLU_053928_1_0_1"/>
<keyword evidence="3" id="KW-1185">Reference proteome</keyword>
<dbReference type="Gene3D" id="3.40.50.880">
    <property type="match status" value="1"/>
</dbReference>
<proteinExistence type="predicted"/>
<organism evidence="2 3">
    <name type="scientific">Daphnia pulex</name>
    <name type="common">Water flea</name>
    <dbReference type="NCBI Taxonomy" id="6669"/>
    <lineage>
        <taxon>Eukaryota</taxon>
        <taxon>Metazoa</taxon>
        <taxon>Ecdysozoa</taxon>
        <taxon>Arthropoda</taxon>
        <taxon>Crustacea</taxon>
        <taxon>Branchiopoda</taxon>
        <taxon>Diplostraca</taxon>
        <taxon>Cladocera</taxon>
        <taxon>Anomopoda</taxon>
        <taxon>Daphniidae</taxon>
        <taxon>Daphnia</taxon>
    </lineage>
</organism>
<keyword evidence="1" id="KW-0732">Signal</keyword>
<feature type="chain" id="PRO_5003237854" description="Cyanophycinase" evidence="1">
    <location>
        <begin position="19"/>
        <end position="421"/>
    </location>
</feature>
<dbReference type="PANTHER" id="PTHR36175">
    <property type="entry name" value="CYANOPHYCINASE"/>
    <property type="match status" value="1"/>
</dbReference>
<evidence type="ECO:0008006" key="4">
    <source>
        <dbReference type="Google" id="ProtNLM"/>
    </source>
</evidence>
<accession>E9GYJ6</accession>
<dbReference type="OrthoDB" id="4666063at2759"/>
<gene>
    <name evidence="2" type="ORF">DAPPUDRAFT_250423</name>
</gene>
<dbReference type="AlphaFoldDB" id="E9GYJ6"/>
<dbReference type="GO" id="GO:0008236">
    <property type="term" value="F:serine-type peptidase activity"/>
    <property type="evidence" value="ECO:0000318"/>
    <property type="project" value="GO_Central"/>
</dbReference>
<reference evidence="2 3" key="1">
    <citation type="journal article" date="2011" name="Science">
        <title>The ecoresponsive genome of Daphnia pulex.</title>
        <authorList>
            <person name="Colbourne J.K."/>
            <person name="Pfrender M.E."/>
            <person name="Gilbert D."/>
            <person name="Thomas W.K."/>
            <person name="Tucker A."/>
            <person name="Oakley T.H."/>
            <person name="Tokishita S."/>
            <person name="Aerts A."/>
            <person name="Arnold G.J."/>
            <person name="Basu M.K."/>
            <person name="Bauer D.J."/>
            <person name="Caceres C.E."/>
            <person name="Carmel L."/>
            <person name="Casola C."/>
            <person name="Choi J.H."/>
            <person name="Detter J.C."/>
            <person name="Dong Q."/>
            <person name="Dusheyko S."/>
            <person name="Eads B.D."/>
            <person name="Frohlich T."/>
            <person name="Geiler-Samerotte K.A."/>
            <person name="Gerlach D."/>
            <person name="Hatcher P."/>
            <person name="Jogdeo S."/>
            <person name="Krijgsveld J."/>
            <person name="Kriventseva E.V."/>
            <person name="Kultz D."/>
            <person name="Laforsch C."/>
            <person name="Lindquist E."/>
            <person name="Lopez J."/>
            <person name="Manak J.R."/>
            <person name="Muller J."/>
            <person name="Pangilinan J."/>
            <person name="Patwardhan R.P."/>
            <person name="Pitluck S."/>
            <person name="Pritham E.J."/>
            <person name="Rechtsteiner A."/>
            <person name="Rho M."/>
            <person name="Rogozin I.B."/>
            <person name="Sakarya O."/>
            <person name="Salamov A."/>
            <person name="Schaack S."/>
            <person name="Shapiro H."/>
            <person name="Shiga Y."/>
            <person name="Skalitzky C."/>
            <person name="Smith Z."/>
            <person name="Souvorov A."/>
            <person name="Sung W."/>
            <person name="Tang Z."/>
            <person name="Tsuchiya D."/>
            <person name="Tu H."/>
            <person name="Vos H."/>
            <person name="Wang M."/>
            <person name="Wolf Y.I."/>
            <person name="Yamagata H."/>
            <person name="Yamada T."/>
            <person name="Ye Y."/>
            <person name="Shaw J.R."/>
            <person name="Andrews J."/>
            <person name="Crease T.J."/>
            <person name="Tang H."/>
            <person name="Lucas S.M."/>
            <person name="Robertson H.M."/>
            <person name="Bork P."/>
            <person name="Koonin E.V."/>
            <person name="Zdobnov E.M."/>
            <person name="Grigoriev I.V."/>
            <person name="Lynch M."/>
            <person name="Boore J.L."/>
        </authorList>
    </citation>
    <scope>NUCLEOTIDE SEQUENCE [LARGE SCALE GENOMIC DNA]</scope>
</reference>
<dbReference type="EMBL" id="GL732575">
    <property type="protein sequence ID" value="EFX75406.1"/>
    <property type="molecule type" value="Genomic_DNA"/>
</dbReference>
<name>E9GYJ6_DAPPU</name>
<dbReference type="PhylomeDB" id="E9GYJ6"/>
<dbReference type="PANTHER" id="PTHR36175:SF1">
    <property type="entry name" value="CYANOPHYCINASE"/>
    <property type="match status" value="1"/>
</dbReference>
<sequence length="421" mass="45804">MRVGGVLALFLFLASVDAQHLFLAGGGLTAESYFFWNRLILFAASFASRHLSGGRGQAKIGVITAARDDPEEASKELKTILMNHGARQVTWIPVSGSVEDSANNETIANMIVKQSAIFIDDGDVHRLVRVLRNADGTDTIVLAALREKFQRGVISGSGAGSAALSGTPLPVSGHSYETLVHGTRVHSEQASGRRGHKRNFAGCFYLTSGLGFLRSWLIEPHFNEHSLHGSCFDFQRTIRLLLDTRGTANTYGLGIDREMALAIYRVGSEQEYAEVLGNKGGITIINATKANYATSPKLHISGVQITFLTEDDKILLGTEEVLPATWKSDLSGEEWHVLATPSDDIFSANKDGTKGNFNHVAKRLFDSQLSKKVSSVTWQSSPQFVVDMDSRSGESFHNDSPSTSTHLISYTRLSVSISTKD</sequence>
<protein>
    <recommendedName>
        <fullName evidence="4">Cyanophycinase</fullName>
    </recommendedName>
</protein>
<dbReference type="KEGG" id="dpx:DAPPUDRAFT_250423"/>
<dbReference type="InParanoid" id="E9GYJ6"/>
<evidence type="ECO:0000313" key="3">
    <source>
        <dbReference type="Proteomes" id="UP000000305"/>
    </source>
</evidence>
<dbReference type="InterPro" id="IPR029062">
    <property type="entry name" value="Class_I_gatase-like"/>
</dbReference>